<reference evidence="1 2" key="1">
    <citation type="submission" date="2021-04" db="EMBL/GenBank/DDBJ databases">
        <authorList>
            <person name="De Guttry C."/>
            <person name="Zahm M."/>
            <person name="Klopp C."/>
            <person name="Cabau C."/>
            <person name="Louis A."/>
            <person name="Berthelot C."/>
            <person name="Parey E."/>
            <person name="Roest Crollius H."/>
            <person name="Montfort J."/>
            <person name="Robinson-Rechavi M."/>
            <person name="Bucao C."/>
            <person name="Bouchez O."/>
            <person name="Gislard M."/>
            <person name="Lluch J."/>
            <person name="Milhes M."/>
            <person name="Lampietro C."/>
            <person name="Lopez Roques C."/>
            <person name="Donnadieu C."/>
            <person name="Braasch I."/>
            <person name="Desvignes T."/>
            <person name="Postlethwait J."/>
            <person name="Bobe J."/>
            <person name="Wedekind C."/>
            <person name="Guiguen Y."/>
        </authorList>
    </citation>
    <scope>NUCLEOTIDE SEQUENCE [LARGE SCALE GENOMIC DNA]</scope>
    <source>
        <strain evidence="1">Cs_M1</strain>
        <tissue evidence="1">Blood</tissue>
    </source>
</reference>
<sequence>MQCFCSAVSTHVIEFANQMPTCGATGQRKTSWNQHAVPSAGREARTIRPPTQEQATLFTALCNVQCNCIAGLFVTSCICIVLKMSK</sequence>
<dbReference type="AlphaFoldDB" id="A0AAN8LXQ6"/>
<comment type="caution">
    <text evidence="1">The sequence shown here is derived from an EMBL/GenBank/DDBJ whole genome shotgun (WGS) entry which is preliminary data.</text>
</comment>
<evidence type="ECO:0000313" key="2">
    <source>
        <dbReference type="Proteomes" id="UP001356427"/>
    </source>
</evidence>
<evidence type="ECO:0000313" key="1">
    <source>
        <dbReference type="EMBL" id="KAK6317529.1"/>
    </source>
</evidence>
<dbReference type="EMBL" id="JAGTTL010000010">
    <property type="protein sequence ID" value="KAK6317529.1"/>
    <property type="molecule type" value="Genomic_DNA"/>
</dbReference>
<gene>
    <name evidence="1" type="ORF">J4Q44_G00129290</name>
</gene>
<dbReference type="Proteomes" id="UP001356427">
    <property type="component" value="Unassembled WGS sequence"/>
</dbReference>
<keyword evidence="2" id="KW-1185">Reference proteome</keyword>
<organism evidence="1 2">
    <name type="scientific">Coregonus suidteri</name>
    <dbReference type="NCBI Taxonomy" id="861788"/>
    <lineage>
        <taxon>Eukaryota</taxon>
        <taxon>Metazoa</taxon>
        <taxon>Chordata</taxon>
        <taxon>Craniata</taxon>
        <taxon>Vertebrata</taxon>
        <taxon>Euteleostomi</taxon>
        <taxon>Actinopterygii</taxon>
        <taxon>Neopterygii</taxon>
        <taxon>Teleostei</taxon>
        <taxon>Protacanthopterygii</taxon>
        <taxon>Salmoniformes</taxon>
        <taxon>Salmonidae</taxon>
        <taxon>Coregoninae</taxon>
        <taxon>Coregonus</taxon>
    </lineage>
</organism>
<name>A0AAN8LXQ6_9TELE</name>
<accession>A0AAN8LXQ6</accession>
<protein>
    <submittedName>
        <fullName evidence="1">Uncharacterized protein</fullName>
    </submittedName>
</protein>
<proteinExistence type="predicted"/>